<feature type="transmembrane region" description="Helical" evidence="10">
    <location>
        <begin position="194"/>
        <end position="217"/>
    </location>
</feature>
<evidence type="ECO:0000256" key="4">
    <source>
        <dbReference type="ARBA" id="ARBA00022679"/>
    </source>
</evidence>
<accession>A0A8C1EHZ4</accession>
<protein>
    <recommendedName>
        <fullName evidence="10">Dol-P-Man:Man(5)GlcNAc(2)-PP-Dol alpha-1,3-mannosyltransferase</fullName>
        <ecNumber evidence="10">2.4.1.258</ecNumber>
    </recommendedName>
    <alternativeName>
        <fullName evidence="10">Dol-P-Man-dependent alpha(1-3)-mannosyltransferase</fullName>
    </alternativeName>
</protein>
<dbReference type="PANTHER" id="PTHR12646:SF0">
    <property type="entry name" value="DOL-P-MAN:MAN(5)GLCNAC(2)-PP-DOL ALPHA-1,3-MANNOSYLTRANSFERASE"/>
    <property type="match status" value="1"/>
</dbReference>
<evidence type="ECO:0000313" key="12">
    <source>
        <dbReference type="Proteomes" id="UP001108240"/>
    </source>
</evidence>
<feature type="transmembrane region" description="Helical" evidence="10">
    <location>
        <begin position="229"/>
        <end position="246"/>
    </location>
</feature>
<comment type="subcellular location">
    <subcellularLocation>
        <location evidence="1 10">Endoplasmic reticulum membrane</location>
        <topology evidence="1 10">Multi-pass membrane protein</topology>
    </subcellularLocation>
</comment>
<keyword evidence="8 10" id="KW-0472">Membrane</keyword>
<dbReference type="GO" id="GO:0052925">
    <property type="term" value="F:dol-P-Man:Man(5)GlcNAc(2)-PP-Dol alpha-1,3-mannosyltransferase activity"/>
    <property type="evidence" value="ECO:0007669"/>
    <property type="project" value="UniProtKB-EC"/>
</dbReference>
<dbReference type="Pfam" id="PF05208">
    <property type="entry name" value="ALG3"/>
    <property type="match status" value="1"/>
</dbReference>
<dbReference type="OMA" id="DWETYMI"/>
<feature type="transmembrane region" description="Helical" evidence="10">
    <location>
        <begin position="327"/>
        <end position="344"/>
    </location>
</feature>
<feature type="transmembrane region" description="Helical" evidence="10">
    <location>
        <begin position="92"/>
        <end position="108"/>
    </location>
</feature>
<comment type="function">
    <text evidence="10">Dol-P-Man:Man(5)GlcNAc(2)-PP-Dol alpha-1,3-mannosyltransferase that operates in the biosynthetic pathway of dolichol-linked oligosaccharides, the glycan precursors employed in protein asparagine (N)-glycosylation. The assembly of dolichol-linked oligosaccharides begins on the cytosolic side of the endoplasmic reticulum membrane and finishes in its lumen. The sequential addition of sugars to dolichol pyrophosphate produces dolichol-linked oligosaccharides containing fourteen sugars, including two GlcNAcs, nine mannoses and three glucoses. Once assembled, the oligosaccharide is transferred from the lipid to nascent proteins by oligosaccharyltransferases. In the lumen of the endoplasmic reticulum, adds the first dolichyl beta-D-mannosyl phosphate derived mannose in an alpha-1,3 linkage to Man(5)GlcNAc(2)-PP-dolichol to produce Man(6)GlcNAc(2)-PP-dolichol.</text>
</comment>
<dbReference type="EC" id="2.4.1.258" evidence="10"/>
<evidence type="ECO:0000256" key="10">
    <source>
        <dbReference type="RuleBase" id="RU364047"/>
    </source>
</evidence>
<keyword evidence="5 10" id="KW-0812">Transmembrane</keyword>
<keyword evidence="3 10" id="KW-0328">Glycosyltransferase</keyword>
<dbReference type="Ensembl" id="ENSCCRT00000085333.2">
    <property type="protein sequence ID" value="ENSCCRP00000078662.2"/>
    <property type="gene ID" value="ENSCCRG00000042591.2"/>
</dbReference>
<evidence type="ECO:0000256" key="2">
    <source>
        <dbReference type="ARBA" id="ARBA00004922"/>
    </source>
</evidence>
<feature type="transmembrane region" description="Helical" evidence="10">
    <location>
        <begin position="282"/>
        <end position="300"/>
    </location>
</feature>
<evidence type="ECO:0000256" key="5">
    <source>
        <dbReference type="ARBA" id="ARBA00022692"/>
    </source>
</evidence>
<keyword evidence="7 10" id="KW-1133">Transmembrane helix</keyword>
<proteinExistence type="predicted"/>
<keyword evidence="6 10" id="KW-0256">Endoplasmic reticulum</keyword>
<name>A0A8C1EHZ4_CYPCA</name>
<dbReference type="Proteomes" id="UP001108240">
    <property type="component" value="Unplaced"/>
</dbReference>
<comment type="catalytic activity">
    <reaction evidence="9 10">
        <text>an alpha-D-Man-(1-&gt;2)-alpha-D-Man-(1-&gt;2)-alpha-D-Man-(1-&gt;3)-[alpha-D-Man-(1-&gt;6)]-beta-D-Man-(1-&gt;4)-beta-D-GlcNAc-(1-&gt;4)-alpha-D-GlcNAc-diphospho-di-trans,poly-cis-dolichol + a di-trans,poly-cis-dolichyl beta-D-mannosyl phosphate = an alpha-D-Man-(1-&gt;2)-alpha-D-Man-(1-&gt;2)-alpha-D-Man-(1-&gt;3)-[alpha-D-Man-(1-&gt;3)-alpha-D-Man-(1-&gt;6)]-beta-D-Man-(1-&gt;4)-beta-D-GlcNAc-(1-&gt;4)-alpha-D-GlcNAc-diphospho-di-trans,poly-cis-dolichol + a di-trans,poly-cis-dolichyl phosphate + H(+)</text>
        <dbReference type="Rhea" id="RHEA:29527"/>
        <dbReference type="Rhea" id="RHEA-COMP:19498"/>
        <dbReference type="Rhea" id="RHEA-COMP:19501"/>
        <dbReference type="Rhea" id="RHEA-COMP:19516"/>
        <dbReference type="Rhea" id="RHEA-COMP:19517"/>
        <dbReference type="ChEBI" id="CHEBI:15378"/>
        <dbReference type="ChEBI" id="CHEBI:57683"/>
        <dbReference type="ChEBI" id="CHEBI:58211"/>
        <dbReference type="ChEBI" id="CHEBI:132515"/>
        <dbReference type="ChEBI" id="CHEBI:132516"/>
        <dbReference type="EC" id="2.4.1.258"/>
    </reaction>
    <physiologicalReaction direction="left-to-right" evidence="9 10">
        <dbReference type="Rhea" id="RHEA:29528"/>
    </physiologicalReaction>
</comment>
<evidence type="ECO:0000256" key="7">
    <source>
        <dbReference type="ARBA" id="ARBA00022989"/>
    </source>
</evidence>
<evidence type="ECO:0000313" key="11">
    <source>
        <dbReference type="Ensembl" id="ENSCCRP00000078662.2"/>
    </source>
</evidence>
<evidence type="ECO:0000256" key="8">
    <source>
        <dbReference type="ARBA" id="ARBA00023136"/>
    </source>
</evidence>
<dbReference type="UniPathway" id="UPA00378"/>
<evidence type="ECO:0000256" key="6">
    <source>
        <dbReference type="ARBA" id="ARBA00022824"/>
    </source>
</evidence>
<evidence type="ECO:0000256" key="3">
    <source>
        <dbReference type="ARBA" id="ARBA00022676"/>
    </source>
</evidence>
<dbReference type="PANTHER" id="PTHR12646">
    <property type="entry name" value="NOT56 - RELATED"/>
    <property type="match status" value="1"/>
</dbReference>
<evidence type="ECO:0000256" key="9">
    <source>
        <dbReference type="ARBA" id="ARBA00049506"/>
    </source>
</evidence>
<keyword evidence="12" id="KW-1185">Reference proteome</keyword>
<reference evidence="11" key="2">
    <citation type="submission" date="2025-09" db="UniProtKB">
        <authorList>
            <consortium name="Ensembl"/>
        </authorList>
    </citation>
    <scope>IDENTIFICATION</scope>
</reference>
<evidence type="ECO:0000256" key="1">
    <source>
        <dbReference type="ARBA" id="ARBA00004477"/>
    </source>
</evidence>
<feature type="transmembrane region" description="Helical" evidence="10">
    <location>
        <begin position="120"/>
        <end position="137"/>
    </location>
</feature>
<feature type="transmembrane region" description="Helical" evidence="10">
    <location>
        <begin position="398"/>
        <end position="416"/>
    </location>
</feature>
<dbReference type="GO" id="GO:0005789">
    <property type="term" value="C:endoplasmic reticulum membrane"/>
    <property type="evidence" value="ECO:0007669"/>
    <property type="project" value="UniProtKB-SubCell"/>
</dbReference>
<sequence>MAGGKKKSFTLPSKLLKTLSSIWQDKHMVLFKAEYTFLVTTVLWFLEIGINIWVIQKVAYTEIDWKAYMDEVEGVINGTYDYTQLQGDTGPLVYPAGFVYIFTGLYYLTDHGQNIRLGQYVFAVFYLITLLLVFRIYHRTKKVPPYVFFFVCCASYRIHSIFVLRLFNDPVAMMLLFGAINLFLDGRWTLGCALYSLAVSVKMNVLLFAPGLLFLLLCEFGLWKALPKLSLCAGIQLVLGLPFLLVNPVGYVSRAFDLGRQFLFKWTVNWRFLTEDVFLSRYFHLVLLSAHIITLVLFALKRWKRSGNSIWSILTDPSERKETVHKLNIIQTVLVLFTSNFIGMCFSRSLHYQFYVWYFHTLPYLLWSGGVKKLAHLLRVLILGLIELSWNTYPSTNYSSLSLHVCHFIILLCLWLNPTPALPSQKLDNKAKRH</sequence>
<keyword evidence="4 10" id="KW-0808">Transferase</keyword>
<comment type="pathway">
    <text evidence="2 10">Protein modification; protein glycosylation.</text>
</comment>
<feature type="transmembrane region" description="Helical" evidence="10">
    <location>
        <begin position="35"/>
        <end position="55"/>
    </location>
</feature>
<feature type="transmembrane region" description="Helical" evidence="10">
    <location>
        <begin position="374"/>
        <end position="392"/>
    </location>
</feature>
<dbReference type="AlphaFoldDB" id="A0A8C1EHZ4"/>
<dbReference type="InterPro" id="IPR007873">
    <property type="entry name" value="Glycosyltransferase_ALG3"/>
</dbReference>
<dbReference type="GeneTree" id="ENSGT00390000013904"/>
<organism evidence="11 12">
    <name type="scientific">Cyprinus carpio carpio</name>
    <dbReference type="NCBI Taxonomy" id="630221"/>
    <lineage>
        <taxon>Eukaryota</taxon>
        <taxon>Metazoa</taxon>
        <taxon>Chordata</taxon>
        <taxon>Craniata</taxon>
        <taxon>Vertebrata</taxon>
        <taxon>Euteleostomi</taxon>
        <taxon>Actinopterygii</taxon>
        <taxon>Neopterygii</taxon>
        <taxon>Teleostei</taxon>
        <taxon>Ostariophysi</taxon>
        <taxon>Cypriniformes</taxon>
        <taxon>Cyprinidae</taxon>
        <taxon>Cyprininae</taxon>
        <taxon>Cyprinus</taxon>
    </lineage>
</organism>
<reference evidence="11" key="1">
    <citation type="submission" date="2025-08" db="UniProtKB">
        <authorList>
            <consortium name="Ensembl"/>
        </authorList>
    </citation>
    <scope>IDENTIFICATION</scope>
</reference>